<organism evidence="9 10">
    <name type="scientific">Microtetraspora fusca</name>
    <dbReference type="NCBI Taxonomy" id="1997"/>
    <lineage>
        <taxon>Bacteria</taxon>
        <taxon>Bacillati</taxon>
        <taxon>Actinomycetota</taxon>
        <taxon>Actinomycetes</taxon>
        <taxon>Streptosporangiales</taxon>
        <taxon>Streptosporangiaceae</taxon>
        <taxon>Microtetraspora</taxon>
    </lineage>
</organism>
<dbReference type="InterPro" id="IPR050366">
    <property type="entry name" value="BP-dependent_transpt_permease"/>
</dbReference>
<feature type="transmembrane region" description="Helical" evidence="7">
    <location>
        <begin position="90"/>
        <end position="114"/>
    </location>
</feature>
<evidence type="ECO:0000256" key="5">
    <source>
        <dbReference type="ARBA" id="ARBA00022989"/>
    </source>
</evidence>
<dbReference type="InterPro" id="IPR000515">
    <property type="entry name" value="MetI-like"/>
</dbReference>
<evidence type="ECO:0000259" key="8">
    <source>
        <dbReference type="PROSITE" id="PS50928"/>
    </source>
</evidence>
<dbReference type="Pfam" id="PF00528">
    <property type="entry name" value="BPD_transp_1"/>
    <property type="match status" value="1"/>
</dbReference>
<dbReference type="PROSITE" id="PS50928">
    <property type="entry name" value="ABC_TM1"/>
    <property type="match status" value="1"/>
</dbReference>
<evidence type="ECO:0000313" key="9">
    <source>
        <dbReference type="EMBL" id="MFF4776520.1"/>
    </source>
</evidence>
<keyword evidence="5 7" id="KW-1133">Transmembrane helix</keyword>
<evidence type="ECO:0000256" key="4">
    <source>
        <dbReference type="ARBA" id="ARBA00022692"/>
    </source>
</evidence>
<dbReference type="Pfam" id="PF12911">
    <property type="entry name" value="OppC_N"/>
    <property type="match status" value="1"/>
</dbReference>
<dbReference type="InterPro" id="IPR035906">
    <property type="entry name" value="MetI-like_sf"/>
</dbReference>
<sequence length="288" mass="29441">MSVLQLAAAPGSPEITSRAYRFGALTAVACAVVTLLTLAAVFAPAVAPYDPTQVDPSAVYQGPGGTHLLGTDDVGRDILSRLLYGARASLLGPAIVVVVAAVVGTLVAVSAAWIGGRFDAFVSRGLDVIFAFPGLVLAIVAVAVIGPGLMAPAAALSISYVPYIARVLRTAAIRQRNLPYIAALEVQGFGAAAICARHLVPNLLPLLIVQATVAFGYALLDLSAVSFLGLGTQPPAPEWGLMVANGQPSIVAGHLEQSLSAGLTIVIAVVAFNLLGQGLSRVFLGEDR</sequence>
<evidence type="ECO:0000313" key="10">
    <source>
        <dbReference type="Proteomes" id="UP001602119"/>
    </source>
</evidence>
<feature type="transmembrane region" description="Helical" evidence="7">
    <location>
        <begin position="22"/>
        <end position="47"/>
    </location>
</feature>
<keyword evidence="4 7" id="KW-0812">Transmembrane</keyword>
<dbReference type="PANTHER" id="PTHR43386">
    <property type="entry name" value="OLIGOPEPTIDE TRANSPORT SYSTEM PERMEASE PROTEIN APPC"/>
    <property type="match status" value="1"/>
</dbReference>
<evidence type="ECO:0000256" key="7">
    <source>
        <dbReference type="RuleBase" id="RU363032"/>
    </source>
</evidence>
<comment type="subcellular location">
    <subcellularLocation>
        <location evidence="1 7">Cell membrane</location>
        <topology evidence="1 7">Multi-pass membrane protein</topology>
    </subcellularLocation>
</comment>
<dbReference type="Proteomes" id="UP001602119">
    <property type="component" value="Unassembled WGS sequence"/>
</dbReference>
<feature type="transmembrane region" description="Helical" evidence="7">
    <location>
        <begin position="151"/>
        <end position="168"/>
    </location>
</feature>
<dbReference type="InterPro" id="IPR025966">
    <property type="entry name" value="OppC_N"/>
</dbReference>
<dbReference type="EMBL" id="JBIAXI010000018">
    <property type="protein sequence ID" value="MFF4776520.1"/>
    <property type="molecule type" value="Genomic_DNA"/>
</dbReference>
<dbReference type="RefSeq" id="WP_387344918.1">
    <property type="nucleotide sequence ID" value="NZ_JBIAXI010000018.1"/>
</dbReference>
<evidence type="ECO:0000256" key="1">
    <source>
        <dbReference type="ARBA" id="ARBA00004651"/>
    </source>
</evidence>
<evidence type="ECO:0000256" key="2">
    <source>
        <dbReference type="ARBA" id="ARBA00022448"/>
    </source>
</evidence>
<evidence type="ECO:0000256" key="6">
    <source>
        <dbReference type="ARBA" id="ARBA00023136"/>
    </source>
</evidence>
<feature type="domain" description="ABC transmembrane type-1" evidence="8">
    <location>
        <begin position="86"/>
        <end position="276"/>
    </location>
</feature>
<feature type="transmembrane region" description="Helical" evidence="7">
    <location>
        <begin position="206"/>
        <end position="230"/>
    </location>
</feature>
<gene>
    <name evidence="9" type="ORF">ACFY05_27025</name>
</gene>
<comment type="similarity">
    <text evidence="7">Belongs to the binding-protein-dependent transport system permease family.</text>
</comment>
<dbReference type="Gene3D" id="1.10.3720.10">
    <property type="entry name" value="MetI-like"/>
    <property type="match status" value="1"/>
</dbReference>
<protein>
    <submittedName>
        <fullName evidence="9">ABC transporter permease</fullName>
    </submittedName>
</protein>
<keyword evidence="2 7" id="KW-0813">Transport</keyword>
<dbReference type="SUPFAM" id="SSF161098">
    <property type="entry name" value="MetI-like"/>
    <property type="match status" value="1"/>
</dbReference>
<evidence type="ECO:0000256" key="3">
    <source>
        <dbReference type="ARBA" id="ARBA00022475"/>
    </source>
</evidence>
<feature type="transmembrane region" description="Helical" evidence="7">
    <location>
        <begin position="126"/>
        <end position="145"/>
    </location>
</feature>
<dbReference type="CDD" id="cd06261">
    <property type="entry name" value="TM_PBP2"/>
    <property type="match status" value="1"/>
</dbReference>
<dbReference type="PANTHER" id="PTHR43386:SF1">
    <property type="entry name" value="D,D-DIPEPTIDE TRANSPORT SYSTEM PERMEASE PROTEIN DDPC-RELATED"/>
    <property type="match status" value="1"/>
</dbReference>
<reference evidence="9 10" key="1">
    <citation type="submission" date="2024-10" db="EMBL/GenBank/DDBJ databases">
        <title>The Natural Products Discovery Center: Release of the First 8490 Sequenced Strains for Exploring Actinobacteria Biosynthetic Diversity.</title>
        <authorList>
            <person name="Kalkreuter E."/>
            <person name="Kautsar S.A."/>
            <person name="Yang D."/>
            <person name="Bader C.D."/>
            <person name="Teijaro C.N."/>
            <person name="Fluegel L."/>
            <person name="Davis C.M."/>
            <person name="Simpson J.R."/>
            <person name="Lauterbach L."/>
            <person name="Steele A.D."/>
            <person name="Gui C."/>
            <person name="Meng S."/>
            <person name="Li G."/>
            <person name="Viehrig K."/>
            <person name="Ye F."/>
            <person name="Su P."/>
            <person name="Kiefer A.F."/>
            <person name="Nichols A."/>
            <person name="Cepeda A.J."/>
            <person name="Yan W."/>
            <person name="Fan B."/>
            <person name="Jiang Y."/>
            <person name="Adhikari A."/>
            <person name="Zheng C.-J."/>
            <person name="Schuster L."/>
            <person name="Cowan T.M."/>
            <person name="Smanski M.J."/>
            <person name="Chevrette M.G."/>
            <person name="De Carvalho L.P.S."/>
            <person name="Shen B."/>
        </authorList>
    </citation>
    <scope>NUCLEOTIDE SEQUENCE [LARGE SCALE GENOMIC DNA]</scope>
    <source>
        <strain evidence="9 10">NPDC001281</strain>
    </source>
</reference>
<keyword evidence="3" id="KW-1003">Cell membrane</keyword>
<proteinExistence type="inferred from homology"/>
<name>A0ABW6VBL0_MICFU</name>
<comment type="caution">
    <text evidence="9">The sequence shown here is derived from an EMBL/GenBank/DDBJ whole genome shotgun (WGS) entry which is preliminary data.</text>
</comment>
<feature type="transmembrane region" description="Helical" evidence="7">
    <location>
        <begin position="259"/>
        <end position="279"/>
    </location>
</feature>
<keyword evidence="10" id="KW-1185">Reference proteome</keyword>
<accession>A0ABW6VBL0</accession>
<keyword evidence="6 7" id="KW-0472">Membrane</keyword>